<reference evidence="2" key="1">
    <citation type="submission" date="2021-05" db="EMBL/GenBank/DDBJ databases">
        <authorList>
            <person name="Alioto T."/>
            <person name="Alioto T."/>
            <person name="Gomez Garrido J."/>
        </authorList>
    </citation>
    <scope>NUCLEOTIDE SEQUENCE</scope>
</reference>
<dbReference type="EMBL" id="HBUE01350296">
    <property type="protein sequence ID" value="CAG6602749.1"/>
    <property type="molecule type" value="Transcribed_RNA"/>
</dbReference>
<dbReference type="EMBL" id="HBUE01243194">
    <property type="protein sequence ID" value="CAG6550451.1"/>
    <property type="molecule type" value="Transcribed_RNA"/>
</dbReference>
<accession>A0A8D8BHC8</accession>
<dbReference type="EMBL" id="HBUE01243198">
    <property type="protein sequence ID" value="CAG6550455.1"/>
    <property type="molecule type" value="Transcribed_RNA"/>
</dbReference>
<sequence length="100" mass="11288">MKMTPTTKNYPMPTNIPIPVPTTLRKSHPVTNLATNSDESTKLEVSVTRPELDEYFRPARSGQTTVPAANINALPECRTRCGRSYWRICYNCPKAISENF</sequence>
<name>A0A8D8BHC8_CULPI</name>
<evidence type="ECO:0000313" key="2">
    <source>
        <dbReference type="EMBL" id="CAG6474004.1"/>
    </source>
</evidence>
<dbReference type="AlphaFoldDB" id="A0A8D8BHC8"/>
<dbReference type="EMBL" id="HBUE01073934">
    <property type="protein sequence ID" value="CAG6474004.1"/>
    <property type="molecule type" value="Transcribed_RNA"/>
</dbReference>
<dbReference type="EMBL" id="HBUE01073929">
    <property type="protein sequence ID" value="CAG6474002.1"/>
    <property type="molecule type" value="Transcribed_RNA"/>
</dbReference>
<proteinExistence type="predicted"/>
<evidence type="ECO:0000256" key="1">
    <source>
        <dbReference type="SAM" id="MobiDB-lite"/>
    </source>
</evidence>
<feature type="region of interest" description="Disordered" evidence="1">
    <location>
        <begin position="1"/>
        <end position="24"/>
    </location>
</feature>
<organism evidence="2">
    <name type="scientific">Culex pipiens</name>
    <name type="common">House mosquito</name>
    <dbReference type="NCBI Taxonomy" id="7175"/>
    <lineage>
        <taxon>Eukaryota</taxon>
        <taxon>Metazoa</taxon>
        <taxon>Ecdysozoa</taxon>
        <taxon>Arthropoda</taxon>
        <taxon>Hexapoda</taxon>
        <taxon>Insecta</taxon>
        <taxon>Pterygota</taxon>
        <taxon>Neoptera</taxon>
        <taxon>Endopterygota</taxon>
        <taxon>Diptera</taxon>
        <taxon>Nematocera</taxon>
        <taxon>Culicoidea</taxon>
        <taxon>Culicidae</taxon>
        <taxon>Culicinae</taxon>
        <taxon>Culicini</taxon>
        <taxon>Culex</taxon>
        <taxon>Culex</taxon>
    </lineage>
</organism>
<protein>
    <submittedName>
        <fullName evidence="2">(northern house mosquito) hypothetical protein</fullName>
    </submittedName>
</protein>
<dbReference type="EMBL" id="HBUE01350292">
    <property type="protein sequence ID" value="CAG6602745.1"/>
    <property type="molecule type" value="Transcribed_RNA"/>
</dbReference>